<keyword evidence="3" id="KW-1185">Reference proteome</keyword>
<protein>
    <submittedName>
        <fullName evidence="2">Rhodanese-like domain-containing protein</fullName>
    </submittedName>
</protein>
<dbReference type="PANTHER" id="PTHR43031">
    <property type="entry name" value="FAD-DEPENDENT OXIDOREDUCTASE"/>
    <property type="match status" value="1"/>
</dbReference>
<feature type="domain" description="Rhodanese" evidence="1">
    <location>
        <begin position="20"/>
        <end position="103"/>
    </location>
</feature>
<organism evidence="2 3">
    <name type="scientific">Paenibacillus thailandensis</name>
    <dbReference type="NCBI Taxonomy" id="393250"/>
    <lineage>
        <taxon>Bacteria</taxon>
        <taxon>Bacillati</taxon>
        <taxon>Bacillota</taxon>
        <taxon>Bacilli</taxon>
        <taxon>Bacillales</taxon>
        <taxon>Paenibacillaceae</taxon>
        <taxon>Paenibacillus</taxon>
    </lineage>
</organism>
<name>A0ABW5R0T6_9BACL</name>
<accession>A0ABW5R0T6</accession>
<dbReference type="PANTHER" id="PTHR43031:SF17">
    <property type="entry name" value="SULFURTRANSFERASE YTWF-RELATED"/>
    <property type="match status" value="1"/>
</dbReference>
<dbReference type="InterPro" id="IPR036873">
    <property type="entry name" value="Rhodanese-like_dom_sf"/>
</dbReference>
<dbReference type="Gene3D" id="3.40.250.10">
    <property type="entry name" value="Rhodanese-like domain"/>
    <property type="match status" value="1"/>
</dbReference>
<dbReference type="SMART" id="SM00450">
    <property type="entry name" value="RHOD"/>
    <property type="match status" value="1"/>
</dbReference>
<dbReference type="Pfam" id="PF00581">
    <property type="entry name" value="Rhodanese"/>
    <property type="match status" value="1"/>
</dbReference>
<evidence type="ECO:0000259" key="1">
    <source>
        <dbReference type="PROSITE" id="PS50206"/>
    </source>
</evidence>
<dbReference type="InterPro" id="IPR001763">
    <property type="entry name" value="Rhodanese-like_dom"/>
</dbReference>
<dbReference type="Proteomes" id="UP001597493">
    <property type="component" value="Unassembled WGS sequence"/>
</dbReference>
<comment type="caution">
    <text evidence="2">The sequence shown here is derived from an EMBL/GenBank/DDBJ whole genome shotgun (WGS) entry which is preliminary data.</text>
</comment>
<gene>
    <name evidence="2" type="ORF">ACFSW5_17250</name>
</gene>
<sequence length="110" mass="12495">MDNWYDVEPRKLLELVESGEIKEDQIIDVREPEEWHYYHLPGSTHIPMNTLPYALDRLPADKPLYIVCAHGVRSVAVCRYLAEIGGFGHGLYNVEGGMASIASLRGFDYD</sequence>
<dbReference type="RefSeq" id="WP_379275664.1">
    <property type="nucleotide sequence ID" value="NZ_JBHUGT010000029.1"/>
</dbReference>
<dbReference type="EMBL" id="JBHUMY010000020">
    <property type="protein sequence ID" value="MFD2662005.1"/>
    <property type="molecule type" value="Genomic_DNA"/>
</dbReference>
<dbReference type="SUPFAM" id="SSF52821">
    <property type="entry name" value="Rhodanese/Cell cycle control phosphatase"/>
    <property type="match status" value="1"/>
</dbReference>
<reference evidence="3" key="1">
    <citation type="journal article" date="2019" name="Int. J. Syst. Evol. Microbiol.">
        <title>The Global Catalogue of Microorganisms (GCM) 10K type strain sequencing project: providing services to taxonomists for standard genome sequencing and annotation.</title>
        <authorList>
            <consortium name="The Broad Institute Genomics Platform"/>
            <consortium name="The Broad Institute Genome Sequencing Center for Infectious Disease"/>
            <person name="Wu L."/>
            <person name="Ma J."/>
        </authorList>
    </citation>
    <scope>NUCLEOTIDE SEQUENCE [LARGE SCALE GENOMIC DNA]</scope>
    <source>
        <strain evidence="3">TISTR 1827</strain>
    </source>
</reference>
<evidence type="ECO:0000313" key="3">
    <source>
        <dbReference type="Proteomes" id="UP001597493"/>
    </source>
</evidence>
<dbReference type="InterPro" id="IPR050229">
    <property type="entry name" value="GlpE_sulfurtransferase"/>
</dbReference>
<evidence type="ECO:0000313" key="2">
    <source>
        <dbReference type="EMBL" id="MFD2662005.1"/>
    </source>
</evidence>
<proteinExistence type="predicted"/>
<dbReference type="PROSITE" id="PS50206">
    <property type="entry name" value="RHODANESE_3"/>
    <property type="match status" value="1"/>
</dbReference>
<dbReference type="CDD" id="cd00158">
    <property type="entry name" value="RHOD"/>
    <property type="match status" value="1"/>
</dbReference>